<reference evidence="9 10" key="1">
    <citation type="submission" date="2017-04" db="EMBL/GenBank/DDBJ databases">
        <title>Draft genome sequence of Tuber borchii Vittad., a whitish edible truffle.</title>
        <authorList>
            <consortium name="DOE Joint Genome Institute"/>
            <person name="Murat C."/>
            <person name="Kuo A."/>
            <person name="Barry K.W."/>
            <person name="Clum A."/>
            <person name="Dockter R.B."/>
            <person name="Fauchery L."/>
            <person name="Iotti M."/>
            <person name="Kohler A."/>
            <person name="Labutti K."/>
            <person name="Lindquist E.A."/>
            <person name="Lipzen A."/>
            <person name="Ohm R.A."/>
            <person name="Wang M."/>
            <person name="Grigoriev I.V."/>
            <person name="Zambonelli A."/>
            <person name="Martin F.M."/>
        </authorList>
    </citation>
    <scope>NUCLEOTIDE SEQUENCE [LARGE SCALE GENOMIC DNA]</scope>
    <source>
        <strain evidence="9 10">Tbo3840</strain>
    </source>
</reference>
<dbReference type="STRING" id="42251.A0A2T6ZXU0"/>
<dbReference type="GO" id="GO:0032543">
    <property type="term" value="P:mitochondrial translation"/>
    <property type="evidence" value="ECO:0007669"/>
    <property type="project" value="UniProtKB-UniRule"/>
</dbReference>
<protein>
    <recommendedName>
        <fullName evidence="7">Glutamyl-tRNA(Gln) amidotransferase subunit A, mitochondrial</fullName>
        <shortName evidence="7">Glu-AdT subunit A</shortName>
        <ecNumber evidence="7">6.3.5.7</ecNumber>
    </recommendedName>
</protein>
<feature type="active site" description="Charge relay system" evidence="7">
    <location>
        <position position="140"/>
    </location>
</feature>
<dbReference type="PROSITE" id="PS00571">
    <property type="entry name" value="AMIDASES"/>
    <property type="match status" value="1"/>
</dbReference>
<name>A0A2T6ZXU0_TUBBO</name>
<dbReference type="InterPro" id="IPR000120">
    <property type="entry name" value="Amidase"/>
</dbReference>
<dbReference type="GO" id="GO:0070681">
    <property type="term" value="P:glutaminyl-tRNAGln biosynthesis via transamidation"/>
    <property type="evidence" value="ECO:0007669"/>
    <property type="project" value="UniProtKB-UniRule"/>
</dbReference>
<keyword evidence="3 7" id="KW-0547">Nucleotide-binding</keyword>
<dbReference type="Proteomes" id="UP000244722">
    <property type="component" value="Unassembled WGS sequence"/>
</dbReference>
<proteinExistence type="inferred from homology"/>
<comment type="subcellular location">
    <subcellularLocation>
        <location evidence="7">Mitochondrion</location>
    </subcellularLocation>
</comment>
<comment type="subunit">
    <text evidence="7">Subunit of the heterotrimeric GatCAB amidotransferase (AdT) complex, composed of A, B and C subunits.</text>
</comment>
<comment type="function">
    <text evidence="7">Allows the formation of correctly charged Gln-tRNA(Gln) through the transamidation of misacylated Glu-tRNA(Gln) in the mitochondria. The reaction takes place in the presence of glutamine and ATP through an activated gamma-phospho-Glu-tRNA(Gln).</text>
</comment>
<keyword evidence="7" id="KW-0496">Mitochondrion</keyword>
<dbReference type="GO" id="GO:0005524">
    <property type="term" value="F:ATP binding"/>
    <property type="evidence" value="ECO:0007669"/>
    <property type="project" value="UniProtKB-KW"/>
</dbReference>
<keyword evidence="4 7" id="KW-0067">ATP-binding</keyword>
<dbReference type="PANTHER" id="PTHR11895">
    <property type="entry name" value="TRANSAMIDASE"/>
    <property type="match status" value="1"/>
</dbReference>
<comment type="similarity">
    <text evidence="1 7">Belongs to the amidase family. GatA subfamily.</text>
</comment>
<dbReference type="GO" id="GO:0005739">
    <property type="term" value="C:mitochondrion"/>
    <property type="evidence" value="ECO:0007669"/>
    <property type="project" value="UniProtKB-SubCell"/>
</dbReference>
<feature type="domain" description="Amidase" evidence="8">
    <location>
        <begin position="14"/>
        <end position="463"/>
    </location>
</feature>
<accession>A0A2T6ZXU0</accession>
<sequence>MAFLEIAKKSLLAAEKYSTLNSLISVQSKPELLRQVQESQRRVSSDLGESKSPIDGQLIAVKDNICTTDFPTTCASKLLEQYTSPFDATVVRKAKEAGAVIMGKTNMDEFGMGSHSMYSHFGPVMQSAEDGQPARSAGGSSGGSAVAVARGMCYAALGTDTGGSVRLPAAYCGVVGFKPSYGMLSRWGVVAYANSLDTVGILGRNTINGHDANDPTSLTPQTRERVQDLLSHNRRRGRRLAIGYPEEFNLVELDDSVRSAWENTLAHLSSQSHKIVPVSLPHTKHALSAYYVLAPAEASSNLAKYDGVRYGYRDPTDRSQDGLLFSPTRAGFGAEVRRRIIAGAYSLSSKAIDNYFLKAQSARRIIQRDFSNAFAQPNYLVTDNLEEGRGEGGVDVLIAPCSLSKAPFLEDVKMQKSPLDSYVNDVLTVPANLAGIPAICLPVMHGEDSVGMQVMAQYGDEETMWEVAKIIEEGLGPKAEQASNPAH</sequence>
<evidence type="ECO:0000313" key="10">
    <source>
        <dbReference type="Proteomes" id="UP000244722"/>
    </source>
</evidence>
<dbReference type="EMBL" id="NESQ01000068">
    <property type="protein sequence ID" value="PUU80318.1"/>
    <property type="molecule type" value="Genomic_DNA"/>
</dbReference>
<keyword evidence="10" id="KW-1185">Reference proteome</keyword>
<dbReference type="HAMAP" id="MF_00120">
    <property type="entry name" value="GatA"/>
    <property type="match status" value="1"/>
</dbReference>
<dbReference type="GO" id="GO:0016740">
    <property type="term" value="F:transferase activity"/>
    <property type="evidence" value="ECO:0007669"/>
    <property type="project" value="UniProtKB-KW"/>
</dbReference>
<keyword evidence="9" id="KW-0808">Transferase</keyword>
<evidence type="ECO:0000256" key="1">
    <source>
        <dbReference type="ARBA" id="ARBA00008069"/>
    </source>
</evidence>
<evidence type="ECO:0000256" key="4">
    <source>
        <dbReference type="ARBA" id="ARBA00022840"/>
    </source>
</evidence>
<dbReference type="OrthoDB" id="421993at2759"/>
<feature type="active site" description="Charge relay system" evidence="7">
    <location>
        <position position="62"/>
    </location>
</feature>
<dbReference type="SUPFAM" id="SSF75304">
    <property type="entry name" value="Amidase signature (AS) enzymes"/>
    <property type="match status" value="1"/>
</dbReference>
<comment type="caution">
    <text evidence="9">The sequence shown here is derived from an EMBL/GenBank/DDBJ whole genome shotgun (WGS) entry which is preliminary data.</text>
</comment>
<keyword evidence="2 7" id="KW-0436">Ligase</keyword>
<evidence type="ECO:0000256" key="6">
    <source>
        <dbReference type="ARBA" id="ARBA00047407"/>
    </source>
</evidence>
<evidence type="ECO:0000256" key="3">
    <source>
        <dbReference type="ARBA" id="ARBA00022741"/>
    </source>
</evidence>
<keyword evidence="5 7" id="KW-0648">Protein biosynthesis</keyword>
<comment type="catalytic activity">
    <reaction evidence="6 7">
        <text>L-glutamyl-tRNA(Gln) + L-glutamine + ATP + H2O = L-glutaminyl-tRNA(Gln) + L-glutamate + ADP + phosphate + H(+)</text>
        <dbReference type="Rhea" id="RHEA:17521"/>
        <dbReference type="Rhea" id="RHEA-COMP:9681"/>
        <dbReference type="Rhea" id="RHEA-COMP:9684"/>
        <dbReference type="ChEBI" id="CHEBI:15377"/>
        <dbReference type="ChEBI" id="CHEBI:15378"/>
        <dbReference type="ChEBI" id="CHEBI:29985"/>
        <dbReference type="ChEBI" id="CHEBI:30616"/>
        <dbReference type="ChEBI" id="CHEBI:43474"/>
        <dbReference type="ChEBI" id="CHEBI:58359"/>
        <dbReference type="ChEBI" id="CHEBI:78520"/>
        <dbReference type="ChEBI" id="CHEBI:78521"/>
        <dbReference type="ChEBI" id="CHEBI:456216"/>
        <dbReference type="EC" id="6.3.5.7"/>
    </reaction>
</comment>
<dbReference type="PANTHER" id="PTHR11895:SF7">
    <property type="entry name" value="GLUTAMYL-TRNA(GLN) AMIDOTRANSFERASE SUBUNIT A, MITOCHONDRIAL"/>
    <property type="match status" value="1"/>
</dbReference>
<dbReference type="Gene3D" id="3.90.1300.10">
    <property type="entry name" value="Amidase signature (AS) domain"/>
    <property type="match status" value="1"/>
</dbReference>
<evidence type="ECO:0000313" key="9">
    <source>
        <dbReference type="EMBL" id="PUU80318.1"/>
    </source>
</evidence>
<organism evidence="9 10">
    <name type="scientific">Tuber borchii</name>
    <name type="common">White truffle</name>
    <dbReference type="NCBI Taxonomy" id="42251"/>
    <lineage>
        <taxon>Eukaryota</taxon>
        <taxon>Fungi</taxon>
        <taxon>Dikarya</taxon>
        <taxon>Ascomycota</taxon>
        <taxon>Pezizomycotina</taxon>
        <taxon>Pezizomycetes</taxon>
        <taxon>Pezizales</taxon>
        <taxon>Tuberaceae</taxon>
        <taxon>Tuber</taxon>
    </lineage>
</organism>
<feature type="active site" description="Acyl-ester intermediate" evidence="7">
    <location>
        <position position="164"/>
    </location>
</feature>
<dbReference type="GO" id="GO:0050567">
    <property type="term" value="F:glutaminyl-tRNA synthase (glutamine-hydrolyzing) activity"/>
    <property type="evidence" value="ECO:0007669"/>
    <property type="project" value="UniProtKB-UniRule"/>
</dbReference>
<dbReference type="EC" id="6.3.5.7" evidence="7"/>
<dbReference type="InterPro" id="IPR004412">
    <property type="entry name" value="GatA"/>
</dbReference>
<evidence type="ECO:0000256" key="7">
    <source>
        <dbReference type="HAMAP-Rule" id="MF_03150"/>
    </source>
</evidence>
<gene>
    <name evidence="9" type="ORF">B9Z19DRAFT_1100351</name>
</gene>
<dbReference type="InterPro" id="IPR023631">
    <property type="entry name" value="Amidase_dom"/>
</dbReference>
<evidence type="ECO:0000256" key="2">
    <source>
        <dbReference type="ARBA" id="ARBA00022598"/>
    </source>
</evidence>
<dbReference type="AlphaFoldDB" id="A0A2T6ZXU0"/>
<evidence type="ECO:0000259" key="8">
    <source>
        <dbReference type="Pfam" id="PF01425"/>
    </source>
</evidence>
<dbReference type="InterPro" id="IPR020556">
    <property type="entry name" value="Amidase_CS"/>
</dbReference>
<dbReference type="Pfam" id="PF01425">
    <property type="entry name" value="Amidase"/>
    <property type="match status" value="1"/>
</dbReference>
<dbReference type="InterPro" id="IPR036928">
    <property type="entry name" value="AS_sf"/>
</dbReference>
<evidence type="ECO:0000256" key="5">
    <source>
        <dbReference type="ARBA" id="ARBA00022917"/>
    </source>
</evidence>
<dbReference type="GO" id="GO:0030956">
    <property type="term" value="C:glutamyl-tRNA(Gln) amidotransferase complex"/>
    <property type="evidence" value="ECO:0007669"/>
    <property type="project" value="UniProtKB-UniRule"/>
</dbReference>